<dbReference type="Gene3D" id="1.10.167.10">
    <property type="entry name" value="Regulator of G-protein Signalling 4, domain 2"/>
    <property type="match status" value="1"/>
</dbReference>
<dbReference type="PANTHER" id="PTHR10845:SF192">
    <property type="entry name" value="DOUBLE HIT, ISOFORM B"/>
    <property type="match status" value="1"/>
</dbReference>
<accession>A0A6P7SGB5</accession>
<dbReference type="KEGG" id="osn:115212653"/>
<name>A0A6P7SGB5_9MOLL</name>
<dbReference type="AlphaFoldDB" id="A0A6P7SGB5"/>
<gene>
    <name evidence="4" type="primary">LOC115212653</name>
</gene>
<feature type="compositionally biased region" description="Basic and acidic residues" evidence="1">
    <location>
        <begin position="224"/>
        <end position="233"/>
    </location>
</feature>
<evidence type="ECO:0000259" key="2">
    <source>
        <dbReference type="PROSITE" id="PS50132"/>
    </source>
</evidence>
<dbReference type="InterPro" id="IPR044926">
    <property type="entry name" value="RGS_subdomain_2"/>
</dbReference>
<keyword evidence="3" id="KW-1185">Reference proteome</keyword>
<dbReference type="PRINTS" id="PR01301">
    <property type="entry name" value="RGSPROTEIN"/>
</dbReference>
<protein>
    <submittedName>
        <fullName evidence="4">Uncharacterized protein LOC115212653 isoform X1</fullName>
    </submittedName>
</protein>
<organism evidence="3 4">
    <name type="scientific">Octopus sinensis</name>
    <name type="common">East Asian common octopus</name>
    <dbReference type="NCBI Taxonomy" id="2607531"/>
    <lineage>
        <taxon>Eukaryota</taxon>
        <taxon>Metazoa</taxon>
        <taxon>Spiralia</taxon>
        <taxon>Lophotrochozoa</taxon>
        <taxon>Mollusca</taxon>
        <taxon>Cephalopoda</taxon>
        <taxon>Coleoidea</taxon>
        <taxon>Octopodiformes</taxon>
        <taxon>Octopoda</taxon>
        <taxon>Incirrata</taxon>
        <taxon>Octopodidae</taxon>
        <taxon>Octopus</taxon>
    </lineage>
</organism>
<dbReference type="InterPro" id="IPR016137">
    <property type="entry name" value="RGS"/>
</dbReference>
<dbReference type="SUPFAM" id="SSF48097">
    <property type="entry name" value="Regulator of G-protein signaling, RGS"/>
    <property type="match status" value="1"/>
</dbReference>
<evidence type="ECO:0000313" key="4">
    <source>
        <dbReference type="RefSeq" id="XP_029637225.2"/>
    </source>
</evidence>
<proteinExistence type="predicted"/>
<dbReference type="InterPro" id="IPR036305">
    <property type="entry name" value="RGS_sf"/>
</dbReference>
<reference evidence="4" key="1">
    <citation type="submission" date="2025-08" db="UniProtKB">
        <authorList>
            <consortium name="RefSeq"/>
        </authorList>
    </citation>
    <scope>IDENTIFICATION</scope>
</reference>
<dbReference type="PROSITE" id="PS50132">
    <property type="entry name" value="RGS"/>
    <property type="match status" value="1"/>
</dbReference>
<dbReference type="Pfam" id="PF00615">
    <property type="entry name" value="RGS"/>
    <property type="match status" value="1"/>
</dbReference>
<dbReference type="Proteomes" id="UP000515154">
    <property type="component" value="Linkage group LG1"/>
</dbReference>
<sequence length="474" mass="54452">MTVTKTGIRSKYFNFTLMDRQTKGKRGKIKEDASLTDCEDSGVHLEDSSSSNSGSKGWTENELEYFIRQLMNPQIYNNKNTTASSSWSQQVTTTSQTSVPLEPSIISGELLNKCHIGSSSEHLPRKVILHNDKKACVCQEKRKAKHRTLVNHHKTKSGEINYESTIEISVDSVLDKDISRNGQYLCRDSTTITACAGSVHCVHFTDSCSDDPDSSENPQSQVSKMEKSHDGRKKEQKRRFFHRMIPRPLRRSHSCGNAKDLDSSGKTTKTEIEVSEKLLCENKSTSIRKTSSFDARTLFLPNDLDASPVKPKSRNLAWNVKRRLHFLRRHHTDSSLTEKFPKIDMVNAAKWGKSFEALIRDKDGLEIFRKYMRSEFSDENIDFWWAVEDYRMASESELEKKANIIFKTFVAKSAARAVNLRAPNREKVRQRVETNITRNMFDDAQKEIFDFMQRDTYQRFLKSDMYLSTCKSSS</sequence>
<feature type="domain" description="RGS" evidence="2">
    <location>
        <begin position="354"/>
        <end position="470"/>
    </location>
</feature>
<dbReference type="FunFam" id="1.10.167.10:FF:000001">
    <property type="entry name" value="Putative regulator of g-protein signaling 12"/>
    <property type="match status" value="1"/>
</dbReference>
<evidence type="ECO:0000313" key="3">
    <source>
        <dbReference type="Proteomes" id="UP000515154"/>
    </source>
</evidence>
<dbReference type="RefSeq" id="XP_029637225.2">
    <property type="nucleotide sequence ID" value="XM_029781365.2"/>
</dbReference>
<dbReference type="SMART" id="SM00315">
    <property type="entry name" value="RGS"/>
    <property type="match status" value="1"/>
</dbReference>
<feature type="region of interest" description="Disordered" evidence="1">
    <location>
        <begin position="207"/>
        <end position="239"/>
    </location>
</feature>
<evidence type="ECO:0000256" key="1">
    <source>
        <dbReference type="SAM" id="MobiDB-lite"/>
    </source>
</evidence>
<dbReference type="PANTHER" id="PTHR10845">
    <property type="entry name" value="REGULATOR OF G PROTEIN SIGNALING"/>
    <property type="match status" value="1"/>
</dbReference>